<dbReference type="PROSITE" id="PS50082">
    <property type="entry name" value="WD_REPEATS_2"/>
    <property type="match status" value="6"/>
</dbReference>
<keyword evidence="6" id="KW-0282">Flagellum</keyword>
<keyword evidence="4 13" id="KW-0853">WD repeat</keyword>
<keyword evidence="15" id="KW-1185">Reference proteome</keyword>
<feature type="repeat" description="WD" evidence="13">
    <location>
        <begin position="616"/>
        <end position="647"/>
    </location>
</feature>
<evidence type="ECO:0000256" key="4">
    <source>
        <dbReference type="ARBA" id="ARBA00022574"/>
    </source>
</evidence>
<accession>A0A9R1TSK6</accession>
<keyword evidence="7" id="KW-0969">Cilium</keyword>
<dbReference type="PANTHER" id="PTHR13720">
    <property type="entry name" value="WD-40 REPEAT PROTEIN"/>
    <property type="match status" value="1"/>
</dbReference>
<evidence type="ECO:0000256" key="14">
    <source>
        <dbReference type="SAM" id="MobiDB-lite"/>
    </source>
</evidence>
<proteinExistence type="inferred from homology"/>
<dbReference type="Proteomes" id="UP000694866">
    <property type="component" value="Unplaced"/>
</dbReference>
<feature type="repeat" description="WD" evidence="13">
    <location>
        <begin position="490"/>
        <end position="523"/>
    </location>
</feature>
<evidence type="ECO:0000256" key="3">
    <source>
        <dbReference type="ARBA" id="ARBA00022490"/>
    </source>
</evidence>
<feature type="region of interest" description="Disordered" evidence="14">
    <location>
        <begin position="658"/>
        <end position="696"/>
    </location>
</feature>
<dbReference type="InterPro" id="IPR019775">
    <property type="entry name" value="WD40_repeat_CS"/>
</dbReference>
<evidence type="ECO:0000256" key="7">
    <source>
        <dbReference type="ARBA" id="ARBA00023069"/>
    </source>
</evidence>
<feature type="compositionally biased region" description="Basic and acidic residues" evidence="14">
    <location>
        <begin position="672"/>
        <end position="685"/>
    </location>
</feature>
<gene>
    <name evidence="16" type="primary">LOC105273637</name>
</gene>
<keyword evidence="3" id="KW-0963">Cytoplasm</keyword>
<feature type="region of interest" description="Disordered" evidence="14">
    <location>
        <begin position="716"/>
        <end position="736"/>
    </location>
</feature>
<dbReference type="PROSITE" id="PS00678">
    <property type="entry name" value="WD_REPEATS_1"/>
    <property type="match status" value="1"/>
</dbReference>
<feature type="repeat" description="WD" evidence="13">
    <location>
        <begin position="446"/>
        <end position="479"/>
    </location>
</feature>
<dbReference type="GO" id="GO:0005930">
    <property type="term" value="C:axoneme"/>
    <property type="evidence" value="ECO:0007669"/>
    <property type="project" value="UniProtKB-ARBA"/>
</dbReference>
<evidence type="ECO:0000256" key="10">
    <source>
        <dbReference type="ARBA" id="ARBA00029552"/>
    </source>
</evidence>
<evidence type="ECO:0000256" key="11">
    <source>
        <dbReference type="ARBA" id="ARBA00046056"/>
    </source>
</evidence>
<protein>
    <recommendedName>
        <fullName evidence="10">Cilia- and flagella-associated protein 52</fullName>
    </recommendedName>
</protein>
<comment type="subcellular location">
    <subcellularLocation>
        <location evidence="1">Cell projection</location>
        <location evidence="1">Cilium</location>
        <location evidence="1">Flagellum</location>
    </subcellularLocation>
    <subcellularLocation>
        <location evidence="2">Cytoplasm</location>
    </subcellularLocation>
</comment>
<dbReference type="GO" id="GO:0031514">
    <property type="term" value="C:motile cilium"/>
    <property type="evidence" value="ECO:0007669"/>
    <property type="project" value="UniProtKB-SubCell"/>
</dbReference>
<feature type="repeat" description="WD" evidence="13">
    <location>
        <begin position="540"/>
        <end position="572"/>
    </location>
</feature>
<evidence type="ECO:0000256" key="5">
    <source>
        <dbReference type="ARBA" id="ARBA00022737"/>
    </source>
</evidence>
<evidence type="ECO:0000256" key="8">
    <source>
        <dbReference type="ARBA" id="ARBA00023273"/>
    </source>
</evidence>
<evidence type="ECO:0000256" key="9">
    <source>
        <dbReference type="ARBA" id="ARBA00029456"/>
    </source>
</evidence>
<name>A0A9R1TSK6_9HYME</name>
<reference evidence="16" key="1">
    <citation type="submission" date="2025-08" db="UniProtKB">
        <authorList>
            <consortium name="RefSeq"/>
        </authorList>
    </citation>
    <scope>IDENTIFICATION</scope>
</reference>
<feature type="repeat" description="WD" evidence="13">
    <location>
        <begin position="361"/>
        <end position="402"/>
    </location>
</feature>
<dbReference type="InterPro" id="IPR015943">
    <property type="entry name" value="WD40/YVTN_repeat-like_dom_sf"/>
</dbReference>
<organism evidence="15 16">
    <name type="scientific">Fopius arisanus</name>
    <dbReference type="NCBI Taxonomy" id="64838"/>
    <lineage>
        <taxon>Eukaryota</taxon>
        <taxon>Metazoa</taxon>
        <taxon>Ecdysozoa</taxon>
        <taxon>Arthropoda</taxon>
        <taxon>Hexapoda</taxon>
        <taxon>Insecta</taxon>
        <taxon>Pterygota</taxon>
        <taxon>Neoptera</taxon>
        <taxon>Endopterygota</taxon>
        <taxon>Hymenoptera</taxon>
        <taxon>Apocrita</taxon>
        <taxon>Ichneumonoidea</taxon>
        <taxon>Braconidae</taxon>
        <taxon>Opiinae</taxon>
        <taxon>Fopius</taxon>
    </lineage>
</organism>
<dbReference type="RefSeq" id="XP_011314490.1">
    <property type="nucleotide sequence ID" value="XM_011316188.1"/>
</dbReference>
<dbReference type="GeneID" id="105273637"/>
<dbReference type="Pfam" id="PF00400">
    <property type="entry name" value="WD40"/>
    <property type="match status" value="7"/>
</dbReference>
<comment type="function">
    <text evidence="11">Microtubule inner protein (MIP) part of the dynein-decorated doublet microtubules (DMTs) in cilia axoneme. Important for proper ciliary and flagellar beating. May act in cooperation with CFAP45 and axonemal dynein subunit DNAH11. May play a role in cell growth and/or survival.</text>
</comment>
<evidence type="ECO:0000256" key="2">
    <source>
        <dbReference type="ARBA" id="ARBA00004496"/>
    </source>
</evidence>
<keyword evidence="8" id="KW-0966">Cell projection</keyword>
<dbReference type="CDD" id="cd00200">
    <property type="entry name" value="WD40"/>
    <property type="match status" value="1"/>
</dbReference>
<dbReference type="Gene3D" id="2.130.10.10">
    <property type="entry name" value="YVTN repeat-like/Quinoprotein amine dehydrogenase"/>
    <property type="match status" value="3"/>
</dbReference>
<comment type="subunit">
    <text evidence="12">Microtubule inner protein component of sperm flagellar doublet microtubules. Interacts with BRCA2. Interacts with the CCT chaperonin complex. Interacts with HSP70. Interacts with AK8. Interacts with CFAP45. Interacts with DNAI1. Interacts with IQDC.</text>
</comment>
<dbReference type="SUPFAM" id="SSF50978">
    <property type="entry name" value="WD40 repeat-like"/>
    <property type="match status" value="1"/>
</dbReference>
<dbReference type="InterPro" id="IPR050630">
    <property type="entry name" value="WD_repeat_EMAP"/>
</dbReference>
<dbReference type="OrthoDB" id="6252103at2759"/>
<evidence type="ECO:0000256" key="6">
    <source>
        <dbReference type="ARBA" id="ARBA00022846"/>
    </source>
</evidence>
<dbReference type="SMART" id="SM00320">
    <property type="entry name" value="WD40"/>
    <property type="match status" value="10"/>
</dbReference>
<evidence type="ECO:0000313" key="16">
    <source>
        <dbReference type="RefSeq" id="XP_011314490.1"/>
    </source>
</evidence>
<evidence type="ECO:0000256" key="12">
    <source>
        <dbReference type="ARBA" id="ARBA00047117"/>
    </source>
</evidence>
<comment type="similarity">
    <text evidence="9">Belongs to the CFAP52 family.</text>
</comment>
<dbReference type="SUPFAM" id="SSF50960">
    <property type="entry name" value="TolB, C-terminal domain"/>
    <property type="match status" value="1"/>
</dbReference>
<dbReference type="FunFam" id="2.130.10.10:FF:001320">
    <property type="entry name" value="Predicted protein"/>
    <property type="match status" value="1"/>
</dbReference>
<dbReference type="AlphaFoldDB" id="A0A9R1TSK6"/>
<dbReference type="PANTHER" id="PTHR13720:SF14">
    <property type="entry name" value="CILIA- AND FLAGELLA-ASSOCIATED PROTEIN 52"/>
    <property type="match status" value="1"/>
</dbReference>
<evidence type="ECO:0000256" key="13">
    <source>
        <dbReference type="PROSITE-ProRule" id="PRU00221"/>
    </source>
</evidence>
<dbReference type="KEGG" id="fas:105273637"/>
<sequence length="761" mass="83272">MDVQEMDLLGIIGFDGRTKNALHIHPDGEYLIYSMGSKITVRNIDSGQQDFLAGHTNVVTTLTVSSCGSFIASGQLTHLGFKAPVIIWEFDGRKKKASYEIHKAKVEDICFTCESTYLVSLGGKDDGNIIVWDVANNTAVCGASASTEISGSAITLAALNHRNQCFISGGEENLKVWRINPETRKVYGVPIKVGKLRRSVNCITIDEQDEEAFCGTSTGDIIRARLNYDNDLSRMEPVQPPVMIGCYSKISKNPKKVKMGNGDLYSGGITNLLVLPGKKIIVATGDGTVELAGILDHPMSSSCKAAVKLPTTPQLQPMMKAHVGGSVTSIVRHGKNSFVVGTSFCEIYQICLTDFAPRITLTCHIDAVYDIAFPHNYSEIFATGSKNDIRLWHLDTRRELLRITVPNFVCTCLCFSHDGKLIMSAWNDGIVRAFKPQSGKLFFAIENAHAKAVSALCLTEDGKTLVTGGCDGQVRFWTIMKSVQQLKALLKEHRGPITALHASQSNEEVVSSSSDGTCIIWDVVDCCRKQIMMGNTMHMSARFHPNGLQILTCGSDRKVSYWEILDGSLIREAEGSKVGALNCLDISPDGRYFVTGGNDCLLKFWDYHTAEVTYVGTGHAAIITACKFDPKGTHIISASADGAVIIWRSPIALSLDSAKSSKHSKASRSSRNSKEVKEENIDKISQRSGSESVRTVHESKHSEVCEYDPIRPAQDSCRCRGEKTPVNQENSPVMRNESLREANASRRLEKNELCLAVTGAQ</sequence>
<keyword evidence="5" id="KW-0677">Repeat</keyword>
<evidence type="ECO:0000256" key="1">
    <source>
        <dbReference type="ARBA" id="ARBA00004230"/>
    </source>
</evidence>
<dbReference type="InterPro" id="IPR001680">
    <property type="entry name" value="WD40_rpt"/>
</dbReference>
<feature type="repeat" description="WD" evidence="13">
    <location>
        <begin position="574"/>
        <end position="615"/>
    </location>
</feature>
<dbReference type="PROSITE" id="PS50294">
    <property type="entry name" value="WD_REPEATS_REGION"/>
    <property type="match status" value="4"/>
</dbReference>
<dbReference type="InterPro" id="IPR036322">
    <property type="entry name" value="WD40_repeat_dom_sf"/>
</dbReference>
<evidence type="ECO:0000313" key="15">
    <source>
        <dbReference type="Proteomes" id="UP000694866"/>
    </source>
</evidence>